<dbReference type="InParanoid" id="A0A2J7PBD6"/>
<dbReference type="Proteomes" id="UP000235965">
    <property type="component" value="Unassembled WGS sequence"/>
</dbReference>
<evidence type="ECO:0000313" key="3">
    <source>
        <dbReference type="Proteomes" id="UP000235965"/>
    </source>
</evidence>
<gene>
    <name evidence="2" type="ORF">B7P43_G17134</name>
</gene>
<dbReference type="EMBL" id="NEVH01027104">
    <property type="protein sequence ID" value="PNF13656.1"/>
    <property type="molecule type" value="Genomic_DNA"/>
</dbReference>
<organism evidence="2 3">
    <name type="scientific">Cryptotermes secundus</name>
    <dbReference type="NCBI Taxonomy" id="105785"/>
    <lineage>
        <taxon>Eukaryota</taxon>
        <taxon>Metazoa</taxon>
        <taxon>Ecdysozoa</taxon>
        <taxon>Arthropoda</taxon>
        <taxon>Hexapoda</taxon>
        <taxon>Insecta</taxon>
        <taxon>Pterygota</taxon>
        <taxon>Neoptera</taxon>
        <taxon>Polyneoptera</taxon>
        <taxon>Dictyoptera</taxon>
        <taxon>Blattodea</taxon>
        <taxon>Blattoidea</taxon>
        <taxon>Termitoidae</taxon>
        <taxon>Kalotermitidae</taxon>
        <taxon>Cryptotermitinae</taxon>
        <taxon>Cryptotermes</taxon>
    </lineage>
</organism>
<feature type="region of interest" description="Disordered" evidence="1">
    <location>
        <begin position="38"/>
        <end position="74"/>
    </location>
</feature>
<comment type="caution">
    <text evidence="2">The sequence shown here is derived from an EMBL/GenBank/DDBJ whole genome shotgun (WGS) entry which is preliminary data.</text>
</comment>
<sequence length="74" mass="7752">MHQPMNFVCAPPLHPVSSEGNGRCGSFLSLQDSRASRSCGRCGKDRTQVPPPRAALTQHSVRGIPGASRGAGIP</sequence>
<protein>
    <submittedName>
        <fullName evidence="2">Uncharacterized protein</fullName>
    </submittedName>
</protein>
<evidence type="ECO:0000256" key="1">
    <source>
        <dbReference type="SAM" id="MobiDB-lite"/>
    </source>
</evidence>
<accession>A0A2J7PBD6</accession>
<keyword evidence="3" id="KW-1185">Reference proteome</keyword>
<proteinExistence type="predicted"/>
<dbReference type="AlphaFoldDB" id="A0A2J7PBD6"/>
<reference evidence="2 3" key="1">
    <citation type="submission" date="2017-12" db="EMBL/GenBank/DDBJ databases">
        <title>Hemimetabolous genomes reveal molecular basis of termite eusociality.</title>
        <authorList>
            <person name="Harrison M.C."/>
            <person name="Jongepier E."/>
            <person name="Robertson H.M."/>
            <person name="Arning N."/>
            <person name="Bitard-Feildel T."/>
            <person name="Chao H."/>
            <person name="Childers C.P."/>
            <person name="Dinh H."/>
            <person name="Doddapaneni H."/>
            <person name="Dugan S."/>
            <person name="Gowin J."/>
            <person name="Greiner C."/>
            <person name="Han Y."/>
            <person name="Hu H."/>
            <person name="Hughes D.S.T."/>
            <person name="Huylmans A.-K."/>
            <person name="Kemena C."/>
            <person name="Kremer L.P.M."/>
            <person name="Lee S.L."/>
            <person name="Lopez-Ezquerra A."/>
            <person name="Mallet L."/>
            <person name="Monroy-Kuhn J.M."/>
            <person name="Moser A."/>
            <person name="Murali S.C."/>
            <person name="Muzny D.M."/>
            <person name="Otani S."/>
            <person name="Piulachs M.-D."/>
            <person name="Poelchau M."/>
            <person name="Qu J."/>
            <person name="Schaub F."/>
            <person name="Wada-Katsumata A."/>
            <person name="Worley K.C."/>
            <person name="Xie Q."/>
            <person name="Ylla G."/>
            <person name="Poulsen M."/>
            <person name="Gibbs R.A."/>
            <person name="Schal C."/>
            <person name="Richards S."/>
            <person name="Belles X."/>
            <person name="Korb J."/>
            <person name="Bornberg-Bauer E."/>
        </authorList>
    </citation>
    <scope>NUCLEOTIDE SEQUENCE [LARGE SCALE GENOMIC DNA]</scope>
    <source>
        <tissue evidence="2">Whole body</tissue>
    </source>
</reference>
<name>A0A2J7PBD6_9NEOP</name>
<evidence type="ECO:0000313" key="2">
    <source>
        <dbReference type="EMBL" id="PNF13656.1"/>
    </source>
</evidence>